<dbReference type="Pfam" id="PF12833">
    <property type="entry name" value="HTH_18"/>
    <property type="match status" value="1"/>
</dbReference>
<dbReference type="EMBL" id="PYAW01000003">
    <property type="protein sequence ID" value="PSL46378.1"/>
    <property type="molecule type" value="Genomic_DNA"/>
</dbReference>
<evidence type="ECO:0000313" key="5">
    <source>
        <dbReference type="EMBL" id="PSL46378.1"/>
    </source>
</evidence>
<proteinExistence type="predicted"/>
<dbReference type="SUPFAM" id="SSF46689">
    <property type="entry name" value="Homeodomain-like"/>
    <property type="match status" value="1"/>
</dbReference>
<dbReference type="InterPro" id="IPR050204">
    <property type="entry name" value="AraC_XylS_family_regulators"/>
</dbReference>
<dbReference type="PANTHER" id="PTHR46796:SF13">
    <property type="entry name" value="HTH-TYPE TRANSCRIPTIONAL ACTIVATOR RHAS"/>
    <property type="match status" value="1"/>
</dbReference>
<dbReference type="InterPro" id="IPR018060">
    <property type="entry name" value="HTH_AraC"/>
</dbReference>
<organism evidence="5 6">
    <name type="scientific">Chitinophaga niastensis</name>
    <dbReference type="NCBI Taxonomy" id="536980"/>
    <lineage>
        <taxon>Bacteria</taxon>
        <taxon>Pseudomonadati</taxon>
        <taxon>Bacteroidota</taxon>
        <taxon>Chitinophagia</taxon>
        <taxon>Chitinophagales</taxon>
        <taxon>Chitinophagaceae</taxon>
        <taxon>Chitinophaga</taxon>
    </lineage>
</organism>
<evidence type="ECO:0000256" key="3">
    <source>
        <dbReference type="ARBA" id="ARBA00023163"/>
    </source>
</evidence>
<sequence length="255" mass="28994">MNMQRYFPTDVLKPYIKTFMVIESDDKIESYTLPDTAIVMAFRYKGSVSNVQQGVNLPVSGITGLRKSFRLLDYAKHTGNLLVVFNEGGAAAFFKEPLHELFEINLSLDHLIHLHKLNIIEEQLCEAKNNGQRIAVIERFLLSELKIQPPDKLIGSAIQQIKAAHGAIRIKELAAGLYTSQDAFEKRFRRVIGTSPKQFTTIVRLRNLIEMYPQVANLTDAAHAAGYFDQAHFIKDFKAFTGKTPQVFFQSTTWW</sequence>
<dbReference type="AlphaFoldDB" id="A0A2P8HJH5"/>
<evidence type="ECO:0000256" key="2">
    <source>
        <dbReference type="ARBA" id="ARBA00023125"/>
    </source>
</evidence>
<protein>
    <submittedName>
        <fullName evidence="5">AraC family transcriptional regulator</fullName>
    </submittedName>
</protein>
<keyword evidence="3" id="KW-0804">Transcription</keyword>
<feature type="domain" description="HTH araC/xylS-type" evidence="4">
    <location>
        <begin position="151"/>
        <end position="251"/>
    </location>
</feature>
<dbReference type="OrthoDB" id="655946at2"/>
<comment type="caution">
    <text evidence="5">The sequence shown here is derived from an EMBL/GenBank/DDBJ whole genome shotgun (WGS) entry which is preliminary data.</text>
</comment>
<dbReference type="RefSeq" id="WP_106529165.1">
    <property type="nucleotide sequence ID" value="NZ_PYAW01000003.1"/>
</dbReference>
<evidence type="ECO:0000256" key="1">
    <source>
        <dbReference type="ARBA" id="ARBA00023015"/>
    </source>
</evidence>
<evidence type="ECO:0000313" key="6">
    <source>
        <dbReference type="Proteomes" id="UP000240971"/>
    </source>
</evidence>
<dbReference type="InterPro" id="IPR009057">
    <property type="entry name" value="Homeodomain-like_sf"/>
</dbReference>
<keyword evidence="1" id="KW-0805">Transcription regulation</keyword>
<accession>A0A2P8HJH5</accession>
<dbReference type="InterPro" id="IPR046532">
    <property type="entry name" value="DUF6597"/>
</dbReference>
<gene>
    <name evidence="5" type="ORF">CLV51_103356</name>
</gene>
<dbReference type="GO" id="GO:0043565">
    <property type="term" value="F:sequence-specific DNA binding"/>
    <property type="evidence" value="ECO:0007669"/>
    <property type="project" value="InterPro"/>
</dbReference>
<reference evidence="5 6" key="1">
    <citation type="submission" date="2018-03" db="EMBL/GenBank/DDBJ databases">
        <title>Genomic Encyclopedia of Archaeal and Bacterial Type Strains, Phase II (KMG-II): from individual species to whole genera.</title>
        <authorList>
            <person name="Goeker M."/>
        </authorList>
    </citation>
    <scope>NUCLEOTIDE SEQUENCE [LARGE SCALE GENOMIC DNA]</scope>
    <source>
        <strain evidence="5 6">DSM 24859</strain>
    </source>
</reference>
<evidence type="ECO:0000259" key="4">
    <source>
        <dbReference type="PROSITE" id="PS01124"/>
    </source>
</evidence>
<dbReference type="Pfam" id="PF20240">
    <property type="entry name" value="DUF6597"/>
    <property type="match status" value="1"/>
</dbReference>
<keyword evidence="6" id="KW-1185">Reference proteome</keyword>
<dbReference type="Proteomes" id="UP000240971">
    <property type="component" value="Unassembled WGS sequence"/>
</dbReference>
<dbReference type="Gene3D" id="1.10.10.60">
    <property type="entry name" value="Homeodomain-like"/>
    <property type="match status" value="1"/>
</dbReference>
<dbReference type="PROSITE" id="PS01124">
    <property type="entry name" value="HTH_ARAC_FAMILY_2"/>
    <property type="match status" value="1"/>
</dbReference>
<dbReference type="GO" id="GO:0003700">
    <property type="term" value="F:DNA-binding transcription factor activity"/>
    <property type="evidence" value="ECO:0007669"/>
    <property type="project" value="InterPro"/>
</dbReference>
<dbReference type="PANTHER" id="PTHR46796">
    <property type="entry name" value="HTH-TYPE TRANSCRIPTIONAL ACTIVATOR RHAS-RELATED"/>
    <property type="match status" value="1"/>
</dbReference>
<keyword evidence="2" id="KW-0238">DNA-binding</keyword>
<name>A0A2P8HJH5_CHINA</name>
<dbReference type="SMART" id="SM00342">
    <property type="entry name" value="HTH_ARAC"/>
    <property type="match status" value="1"/>
</dbReference>